<sequence>MDIGKGLERLAELGVLIVLGSIIATLCLMAITLGFLVMAGHAVRWLFGADEPGRDESED</sequence>
<accession>A0ABV8HVE0</accession>
<dbReference type="Proteomes" id="UP001595765">
    <property type="component" value="Unassembled WGS sequence"/>
</dbReference>
<proteinExistence type="predicted"/>
<gene>
    <name evidence="2" type="ORF">ACFO3J_31605</name>
</gene>
<protein>
    <submittedName>
        <fullName evidence="2">Uncharacterized protein</fullName>
    </submittedName>
</protein>
<organism evidence="2 3">
    <name type="scientific">Streptomyces polygonati</name>
    <dbReference type="NCBI Taxonomy" id="1617087"/>
    <lineage>
        <taxon>Bacteria</taxon>
        <taxon>Bacillati</taxon>
        <taxon>Actinomycetota</taxon>
        <taxon>Actinomycetes</taxon>
        <taxon>Kitasatosporales</taxon>
        <taxon>Streptomycetaceae</taxon>
        <taxon>Streptomyces</taxon>
    </lineage>
</organism>
<keyword evidence="1" id="KW-0812">Transmembrane</keyword>
<keyword evidence="3" id="KW-1185">Reference proteome</keyword>
<dbReference type="EMBL" id="JBHSBB010000030">
    <property type="protein sequence ID" value="MFC4035977.1"/>
    <property type="molecule type" value="Genomic_DNA"/>
</dbReference>
<evidence type="ECO:0000313" key="3">
    <source>
        <dbReference type="Proteomes" id="UP001595765"/>
    </source>
</evidence>
<comment type="caution">
    <text evidence="2">The sequence shown here is derived from an EMBL/GenBank/DDBJ whole genome shotgun (WGS) entry which is preliminary data.</text>
</comment>
<dbReference type="RefSeq" id="WP_386436850.1">
    <property type="nucleotide sequence ID" value="NZ_JBHSBB010000030.1"/>
</dbReference>
<reference evidence="3" key="1">
    <citation type="journal article" date="2019" name="Int. J. Syst. Evol. Microbiol.">
        <title>The Global Catalogue of Microorganisms (GCM) 10K type strain sequencing project: providing services to taxonomists for standard genome sequencing and annotation.</title>
        <authorList>
            <consortium name="The Broad Institute Genomics Platform"/>
            <consortium name="The Broad Institute Genome Sequencing Center for Infectious Disease"/>
            <person name="Wu L."/>
            <person name="Ma J."/>
        </authorList>
    </citation>
    <scope>NUCLEOTIDE SEQUENCE [LARGE SCALE GENOMIC DNA]</scope>
    <source>
        <strain evidence="3">CGMCC 4.7237</strain>
    </source>
</reference>
<evidence type="ECO:0000313" key="2">
    <source>
        <dbReference type="EMBL" id="MFC4035977.1"/>
    </source>
</evidence>
<keyword evidence="1" id="KW-0472">Membrane</keyword>
<name>A0ABV8HVE0_9ACTN</name>
<keyword evidence="1" id="KW-1133">Transmembrane helix</keyword>
<evidence type="ECO:0000256" key="1">
    <source>
        <dbReference type="SAM" id="Phobius"/>
    </source>
</evidence>
<feature type="transmembrane region" description="Helical" evidence="1">
    <location>
        <begin position="15"/>
        <end position="37"/>
    </location>
</feature>